<dbReference type="InterPro" id="IPR032880">
    <property type="entry name" value="CSC1/OSCA1-like_N"/>
</dbReference>
<keyword evidence="6 8" id="KW-0472">Membrane</keyword>
<dbReference type="AlphaFoldDB" id="A0A9D5C7A2"/>
<evidence type="ECO:0000313" key="12">
    <source>
        <dbReference type="EMBL" id="KAJ0967718.1"/>
    </source>
</evidence>
<dbReference type="GO" id="GO:0005227">
    <property type="term" value="F:calcium-activated cation channel activity"/>
    <property type="evidence" value="ECO:0007669"/>
    <property type="project" value="InterPro"/>
</dbReference>
<evidence type="ECO:0000256" key="8">
    <source>
        <dbReference type="SAM" id="Phobius"/>
    </source>
</evidence>
<feature type="transmembrane region" description="Helical" evidence="8">
    <location>
        <begin position="359"/>
        <end position="381"/>
    </location>
</feature>
<comment type="caution">
    <text evidence="12">The sequence shown here is derived from an EMBL/GenBank/DDBJ whole genome shotgun (WGS) entry which is preliminary data.</text>
</comment>
<evidence type="ECO:0000256" key="3">
    <source>
        <dbReference type="ARBA" id="ARBA00022448"/>
    </source>
</evidence>
<feature type="transmembrane region" description="Helical" evidence="8">
    <location>
        <begin position="6"/>
        <end position="27"/>
    </location>
</feature>
<evidence type="ECO:0000256" key="7">
    <source>
        <dbReference type="ARBA" id="ARBA00023303"/>
    </source>
</evidence>
<feature type="transmembrane region" description="Helical" evidence="8">
    <location>
        <begin position="143"/>
        <end position="164"/>
    </location>
</feature>
<organism evidence="12 13">
    <name type="scientific">Dioscorea zingiberensis</name>
    <dbReference type="NCBI Taxonomy" id="325984"/>
    <lineage>
        <taxon>Eukaryota</taxon>
        <taxon>Viridiplantae</taxon>
        <taxon>Streptophyta</taxon>
        <taxon>Embryophyta</taxon>
        <taxon>Tracheophyta</taxon>
        <taxon>Spermatophyta</taxon>
        <taxon>Magnoliopsida</taxon>
        <taxon>Liliopsida</taxon>
        <taxon>Dioscoreales</taxon>
        <taxon>Dioscoreaceae</taxon>
        <taxon>Dioscorea</taxon>
    </lineage>
</organism>
<feature type="domain" description="CSC1/OSCA1-like cytosolic" evidence="11">
    <location>
        <begin position="186"/>
        <end position="344"/>
    </location>
</feature>
<keyword evidence="4 8" id="KW-0812">Transmembrane</keyword>
<dbReference type="GO" id="GO:0005886">
    <property type="term" value="C:plasma membrane"/>
    <property type="evidence" value="ECO:0007669"/>
    <property type="project" value="TreeGrafter"/>
</dbReference>
<gene>
    <name evidence="12" type="ORF">J5N97_024635</name>
</gene>
<feature type="transmembrane region" description="Helical" evidence="8">
    <location>
        <begin position="628"/>
        <end position="647"/>
    </location>
</feature>
<evidence type="ECO:0000259" key="10">
    <source>
        <dbReference type="Pfam" id="PF13967"/>
    </source>
</evidence>
<evidence type="ECO:0000259" key="9">
    <source>
        <dbReference type="Pfam" id="PF02714"/>
    </source>
</evidence>
<feature type="transmembrane region" description="Helical" evidence="8">
    <location>
        <begin position="601"/>
        <end position="622"/>
    </location>
</feature>
<feature type="transmembrane region" description="Helical" evidence="8">
    <location>
        <begin position="401"/>
        <end position="422"/>
    </location>
</feature>
<keyword evidence="3" id="KW-0813">Transport</keyword>
<evidence type="ECO:0000259" key="11">
    <source>
        <dbReference type="Pfam" id="PF14703"/>
    </source>
</evidence>
<feature type="transmembrane region" description="Helical" evidence="8">
    <location>
        <begin position="86"/>
        <end position="110"/>
    </location>
</feature>
<keyword evidence="7" id="KW-0406">Ion transport</keyword>
<feature type="transmembrane region" description="Helical" evidence="8">
    <location>
        <begin position="548"/>
        <end position="580"/>
    </location>
</feature>
<evidence type="ECO:0000256" key="4">
    <source>
        <dbReference type="ARBA" id="ARBA00022692"/>
    </source>
</evidence>
<dbReference type="Pfam" id="PF02714">
    <property type="entry name" value="RSN1_7TM"/>
    <property type="match status" value="1"/>
</dbReference>
<dbReference type="Pfam" id="PF13967">
    <property type="entry name" value="RSN1_TM"/>
    <property type="match status" value="1"/>
</dbReference>
<accession>A0A9D5C7A2</accession>
<keyword evidence="5 8" id="KW-1133">Transmembrane helix</keyword>
<dbReference type="InterPro" id="IPR003864">
    <property type="entry name" value="CSC1/OSCA1-like_7TM"/>
</dbReference>
<reference evidence="12" key="1">
    <citation type="submission" date="2021-03" db="EMBL/GenBank/DDBJ databases">
        <authorList>
            <person name="Li Z."/>
            <person name="Yang C."/>
        </authorList>
    </citation>
    <scope>NUCLEOTIDE SEQUENCE</scope>
    <source>
        <strain evidence="12">Dzin_1.0</strain>
        <tissue evidence="12">Leaf</tissue>
    </source>
</reference>
<proteinExistence type="inferred from homology"/>
<evidence type="ECO:0008006" key="14">
    <source>
        <dbReference type="Google" id="ProtNLM"/>
    </source>
</evidence>
<dbReference type="PANTHER" id="PTHR13018:SF117">
    <property type="entry name" value="CSC1-LIKE PROTEIN RXW8"/>
    <property type="match status" value="1"/>
</dbReference>
<reference evidence="12" key="2">
    <citation type="journal article" date="2022" name="Hortic Res">
        <title>The genome of Dioscorea zingiberensis sheds light on the biosynthesis, origin and evolution of the medicinally important diosgenin saponins.</title>
        <authorList>
            <person name="Li Y."/>
            <person name="Tan C."/>
            <person name="Li Z."/>
            <person name="Guo J."/>
            <person name="Li S."/>
            <person name="Chen X."/>
            <person name="Wang C."/>
            <person name="Dai X."/>
            <person name="Yang H."/>
            <person name="Song W."/>
            <person name="Hou L."/>
            <person name="Xu J."/>
            <person name="Tong Z."/>
            <person name="Xu A."/>
            <person name="Yuan X."/>
            <person name="Wang W."/>
            <person name="Yang Q."/>
            <person name="Chen L."/>
            <person name="Sun Z."/>
            <person name="Wang K."/>
            <person name="Pan B."/>
            <person name="Chen J."/>
            <person name="Bao Y."/>
            <person name="Liu F."/>
            <person name="Qi X."/>
            <person name="Gang D.R."/>
            <person name="Wen J."/>
            <person name="Li J."/>
        </authorList>
    </citation>
    <scope>NUCLEOTIDE SEQUENCE</scope>
    <source>
        <strain evidence="12">Dzin_1.0</strain>
    </source>
</reference>
<comment type="similarity">
    <text evidence="2">Belongs to the CSC1 (TC 1.A.17) family.</text>
</comment>
<dbReference type="PANTHER" id="PTHR13018">
    <property type="entry name" value="PROBABLE MEMBRANE PROTEIN DUF221-RELATED"/>
    <property type="match status" value="1"/>
</dbReference>
<feature type="domain" description="CSC1/OSCA1-like 7TM region" evidence="9">
    <location>
        <begin position="355"/>
        <end position="621"/>
    </location>
</feature>
<dbReference type="Proteomes" id="UP001085076">
    <property type="component" value="Miscellaneous, Linkage group lg07"/>
</dbReference>
<evidence type="ECO:0000256" key="2">
    <source>
        <dbReference type="ARBA" id="ARBA00007779"/>
    </source>
</evidence>
<keyword evidence="7" id="KW-0407">Ion channel</keyword>
<dbReference type="Pfam" id="PF14703">
    <property type="entry name" value="PHM7_cyt"/>
    <property type="match status" value="1"/>
</dbReference>
<evidence type="ECO:0000256" key="5">
    <source>
        <dbReference type="ARBA" id="ARBA00022989"/>
    </source>
</evidence>
<evidence type="ECO:0000256" key="6">
    <source>
        <dbReference type="ARBA" id="ARBA00023136"/>
    </source>
</evidence>
<dbReference type="InterPro" id="IPR045122">
    <property type="entry name" value="Csc1-like"/>
</dbReference>
<protein>
    <recommendedName>
        <fullName evidence="14">CSC1-like protein RXW8</fullName>
    </recommendedName>
</protein>
<name>A0A9D5C7A2_9LILI</name>
<sequence length="721" mass="82198">MKISALLTSAGINIGLCSLFLSLYSLLRKQPGFVYVYFGRRIAEDNDMNEDSCALERLVPSPSWIARAWQYTQDEILEIAGLDAVVFLRILVFSIRVFSIAAIVCVFGVLPLNYFGQEMHRKHIHSESLDVFTIANIQEGSHWLWVHCLALYIISFSACVLLYFEYKNIASMRLSHIIQSPTNYSQFSVLVRAIPHETGESISDAVQNFFMNYHASSYLSHQIVYRTGKVQKLMSDAEWVYKKFIHLKSTAIKKSCRPSTYRCGLCGGTSNSFQLYCNEFEPDGKKPSPNVSDSQTKPKECLAAFVFFKTRYAAVVGSQLLQSSNPMLWVTNLAPEPHDVYWSNLWIPYKQLWIRKITVLLASHVFMFMFLIPVAFVQGLTQLDKLQQMFPFLKAILAKNFTTQLVTGYLPSVILQLFFYTVPPTMMRFSAMEGWISRSGRKKSACFKVLSFTIWNVFFVNVLSGSVISQLDAITTPKSIPPLLAKAVPRQATFFITYVLTSGWVSLASEVLQLFALIYNAVKKYIFRVKDDPNSVPSFPYHTEVPKLLLFGLLGFTCSILAPLILPFLLFYFFFGYVVYRNQIINVYCSKYETGGQIWPLVHNTTVFSLILTQIIAIGVFGSKKSTVTMILTILLLICTLLFNEYCRQRFSPIFSNFSAQDLIEMDREDEKHGRMEGIHQMLLSAYSQFPPDVTTLDLFESRSPRGTIKDPECLHESHTM</sequence>
<evidence type="ECO:0000256" key="1">
    <source>
        <dbReference type="ARBA" id="ARBA00004141"/>
    </source>
</evidence>
<dbReference type="EMBL" id="JAGGNH010000007">
    <property type="protein sequence ID" value="KAJ0967718.1"/>
    <property type="molecule type" value="Genomic_DNA"/>
</dbReference>
<evidence type="ECO:0000313" key="13">
    <source>
        <dbReference type="Proteomes" id="UP001085076"/>
    </source>
</evidence>
<feature type="domain" description="CSC1/OSCA1-like N-terminal transmembrane" evidence="10">
    <location>
        <begin position="5"/>
        <end position="165"/>
    </location>
</feature>
<keyword evidence="13" id="KW-1185">Reference proteome</keyword>
<dbReference type="OrthoDB" id="1689567at2759"/>
<dbReference type="InterPro" id="IPR027815">
    <property type="entry name" value="CSC1/OSCA1-like_cyt"/>
</dbReference>
<comment type="subcellular location">
    <subcellularLocation>
        <location evidence="1">Membrane</location>
        <topology evidence="1">Multi-pass membrane protein</topology>
    </subcellularLocation>
</comment>